<evidence type="ECO:0000256" key="12">
    <source>
        <dbReference type="ARBA" id="ARBA00023128"/>
    </source>
</evidence>
<keyword evidence="9" id="KW-0249">Electron transport</keyword>
<dbReference type="EMBL" id="KT696259">
    <property type="protein sequence ID" value="AML26668.1"/>
    <property type="molecule type" value="Genomic_DNA"/>
</dbReference>
<evidence type="ECO:0000256" key="1">
    <source>
        <dbReference type="ARBA" id="ARBA00004225"/>
    </source>
</evidence>
<evidence type="ECO:0000256" key="2">
    <source>
        <dbReference type="ARBA" id="ARBA00005698"/>
    </source>
</evidence>
<evidence type="ECO:0000313" key="17">
    <source>
        <dbReference type="EMBL" id="AML26668.1"/>
    </source>
</evidence>
<keyword evidence="5" id="KW-0813">Transport</keyword>
<keyword evidence="7 16" id="KW-0812">Transmembrane</keyword>
<organism evidence="17">
    <name type="scientific">Ptiliidae sp. BMNH 1274726</name>
    <dbReference type="NCBI Taxonomy" id="1796538"/>
    <lineage>
        <taxon>Eukaryota</taxon>
        <taxon>Metazoa</taxon>
        <taxon>Ecdysozoa</taxon>
        <taxon>Arthropoda</taxon>
        <taxon>Hexapoda</taxon>
        <taxon>Insecta</taxon>
        <taxon>Pterygota</taxon>
        <taxon>Neoptera</taxon>
        <taxon>Endopterygota</taxon>
        <taxon>Coleoptera</taxon>
        <taxon>Polyphaga</taxon>
        <taxon>Staphyliniformia</taxon>
        <taxon>Ptiliidae</taxon>
    </lineage>
</organism>
<evidence type="ECO:0000256" key="11">
    <source>
        <dbReference type="ARBA" id="ARBA00023027"/>
    </source>
</evidence>
<evidence type="ECO:0000256" key="5">
    <source>
        <dbReference type="ARBA" id="ARBA00022448"/>
    </source>
</evidence>
<evidence type="ECO:0000256" key="16">
    <source>
        <dbReference type="SAM" id="Phobius"/>
    </source>
</evidence>
<feature type="transmembrane region" description="Helical" evidence="16">
    <location>
        <begin position="110"/>
        <end position="130"/>
    </location>
</feature>
<comment type="catalytic activity">
    <reaction evidence="15">
        <text>a ubiquinone + NADH + 5 H(+)(in) = a ubiquinol + NAD(+) + 4 H(+)(out)</text>
        <dbReference type="Rhea" id="RHEA:29091"/>
        <dbReference type="Rhea" id="RHEA-COMP:9565"/>
        <dbReference type="Rhea" id="RHEA-COMP:9566"/>
        <dbReference type="ChEBI" id="CHEBI:15378"/>
        <dbReference type="ChEBI" id="CHEBI:16389"/>
        <dbReference type="ChEBI" id="CHEBI:17976"/>
        <dbReference type="ChEBI" id="CHEBI:57540"/>
        <dbReference type="ChEBI" id="CHEBI:57945"/>
        <dbReference type="EC" id="7.1.1.2"/>
    </reaction>
</comment>
<dbReference type="PANTHER" id="PTHR11435:SF1">
    <property type="entry name" value="NADH-UBIQUINONE OXIDOREDUCTASE CHAIN 6"/>
    <property type="match status" value="1"/>
</dbReference>
<gene>
    <name evidence="17" type="primary">ND6</name>
</gene>
<sequence length="141" mass="16724">MIYLFMTFIFMFMKHPLSMGMILLVQTILISLMTGIMSSSFWLSYILFLVMVGGMLILFMYMTNIASNKKFKFQTIILLYLPCFSWIFYIDINFLQNNNLINKMFNFPSMTIMLLLIIYLFITMVMAIKLTTYKLGPFRKI</sequence>
<evidence type="ECO:0000256" key="10">
    <source>
        <dbReference type="ARBA" id="ARBA00022989"/>
    </source>
</evidence>
<comment type="subcellular location">
    <subcellularLocation>
        <location evidence="1">Mitochondrion membrane</location>
        <topology evidence="1">Multi-pass membrane protein</topology>
    </subcellularLocation>
</comment>
<geneLocation type="mitochondrion" evidence="17"/>
<keyword evidence="11" id="KW-0520">NAD</keyword>
<evidence type="ECO:0000256" key="4">
    <source>
        <dbReference type="ARBA" id="ARBA00021095"/>
    </source>
</evidence>
<evidence type="ECO:0000256" key="9">
    <source>
        <dbReference type="ARBA" id="ARBA00022982"/>
    </source>
</evidence>
<keyword evidence="10 16" id="KW-1133">Transmembrane helix</keyword>
<evidence type="ECO:0000256" key="15">
    <source>
        <dbReference type="ARBA" id="ARBA00049551"/>
    </source>
</evidence>
<dbReference type="GO" id="GO:0008137">
    <property type="term" value="F:NADH dehydrogenase (ubiquinone) activity"/>
    <property type="evidence" value="ECO:0007669"/>
    <property type="project" value="UniProtKB-EC"/>
</dbReference>
<reference evidence="17" key="1">
    <citation type="submission" date="2015-09" db="EMBL/GenBank/DDBJ databases">
        <title>Capturing the unknown biodiversity of arthropods in tropical forests using metagenomics.</title>
        <authorList>
            <person name="Andujar C."/>
            <person name="Creedy T.J."/>
            <person name="Garner B."/>
            <person name="Canty R."/>
            <person name="Warner H.B."/>
            <person name="Lipecki J."/>
            <person name="Crampton-Platt A."/>
            <person name="Gabrielli M."/>
            <person name="Croydon-Veleslavov I.A."/>
            <person name="Lim J.L."/>
            <person name="Linard B."/>
            <person name="Vogler A."/>
        </authorList>
    </citation>
    <scope>NUCLEOTIDE SEQUENCE</scope>
</reference>
<dbReference type="AlphaFoldDB" id="A0A126TGE6"/>
<accession>A0A126TGE6</accession>
<keyword evidence="12 17" id="KW-0496">Mitochondrion</keyword>
<feature type="transmembrane region" description="Helical" evidence="16">
    <location>
        <begin position="73"/>
        <end position="90"/>
    </location>
</feature>
<proteinExistence type="inferred from homology"/>
<evidence type="ECO:0000256" key="6">
    <source>
        <dbReference type="ARBA" id="ARBA00022660"/>
    </source>
</evidence>
<evidence type="ECO:0000256" key="7">
    <source>
        <dbReference type="ARBA" id="ARBA00022692"/>
    </source>
</evidence>
<comment type="similarity">
    <text evidence="2">Belongs to the complex I subunit 6 family.</text>
</comment>
<name>A0A126TGE6_9COLE</name>
<feature type="transmembrane region" description="Helical" evidence="16">
    <location>
        <begin position="42"/>
        <end position="61"/>
    </location>
</feature>
<evidence type="ECO:0000256" key="13">
    <source>
        <dbReference type="ARBA" id="ARBA00023136"/>
    </source>
</evidence>
<evidence type="ECO:0000256" key="8">
    <source>
        <dbReference type="ARBA" id="ARBA00022967"/>
    </source>
</evidence>
<feature type="transmembrane region" description="Helical" evidence="16">
    <location>
        <begin position="16"/>
        <end position="36"/>
    </location>
</feature>
<keyword evidence="6" id="KW-0679">Respiratory chain</keyword>
<dbReference type="GO" id="GO:0031966">
    <property type="term" value="C:mitochondrial membrane"/>
    <property type="evidence" value="ECO:0007669"/>
    <property type="project" value="UniProtKB-SubCell"/>
</dbReference>
<protein>
    <recommendedName>
        <fullName evidence="4">NADH-ubiquinone oxidoreductase chain 6</fullName>
        <ecNumber evidence="3">7.1.1.2</ecNumber>
    </recommendedName>
    <alternativeName>
        <fullName evidence="14">NADH dehydrogenase subunit 6</fullName>
    </alternativeName>
</protein>
<dbReference type="EC" id="7.1.1.2" evidence="3"/>
<evidence type="ECO:0000256" key="3">
    <source>
        <dbReference type="ARBA" id="ARBA00012944"/>
    </source>
</evidence>
<evidence type="ECO:0000256" key="14">
    <source>
        <dbReference type="ARBA" id="ARBA00031019"/>
    </source>
</evidence>
<keyword evidence="13 16" id="KW-0472">Membrane</keyword>
<dbReference type="InterPro" id="IPR050269">
    <property type="entry name" value="ComplexI_Subunit6"/>
</dbReference>
<dbReference type="PANTHER" id="PTHR11435">
    <property type="entry name" value="NADH UBIQUINONE OXIDOREDUCTASE SUBUNIT ND6"/>
    <property type="match status" value="1"/>
</dbReference>
<keyword evidence="8" id="KW-1278">Translocase</keyword>